<proteinExistence type="predicted"/>
<sequence>MFFWKKKGRKEEIRNRVNHPQQLGEICSSVGLCDQSSQSMQGENIMKIWTSLFSIDGKNSRKEVGEGSLVHPSFQLVPLRTSAINNILGIPNSMNST</sequence>
<name>A0AAV4RF99_CAEEX</name>
<evidence type="ECO:0000313" key="2">
    <source>
        <dbReference type="Proteomes" id="UP001054945"/>
    </source>
</evidence>
<dbReference type="EMBL" id="BPLR01007720">
    <property type="protein sequence ID" value="GIY19127.1"/>
    <property type="molecule type" value="Genomic_DNA"/>
</dbReference>
<comment type="caution">
    <text evidence="1">The sequence shown here is derived from an EMBL/GenBank/DDBJ whole genome shotgun (WGS) entry which is preliminary data.</text>
</comment>
<organism evidence="1 2">
    <name type="scientific">Caerostris extrusa</name>
    <name type="common">Bark spider</name>
    <name type="synonym">Caerostris bankana</name>
    <dbReference type="NCBI Taxonomy" id="172846"/>
    <lineage>
        <taxon>Eukaryota</taxon>
        <taxon>Metazoa</taxon>
        <taxon>Ecdysozoa</taxon>
        <taxon>Arthropoda</taxon>
        <taxon>Chelicerata</taxon>
        <taxon>Arachnida</taxon>
        <taxon>Araneae</taxon>
        <taxon>Araneomorphae</taxon>
        <taxon>Entelegynae</taxon>
        <taxon>Araneoidea</taxon>
        <taxon>Araneidae</taxon>
        <taxon>Caerostris</taxon>
    </lineage>
</organism>
<dbReference type="Proteomes" id="UP001054945">
    <property type="component" value="Unassembled WGS sequence"/>
</dbReference>
<gene>
    <name evidence="1" type="ORF">CEXT_644981</name>
</gene>
<keyword evidence="2" id="KW-1185">Reference proteome</keyword>
<dbReference type="AlphaFoldDB" id="A0AAV4RF99"/>
<protein>
    <submittedName>
        <fullName evidence="1">Uncharacterized protein</fullName>
    </submittedName>
</protein>
<reference evidence="1 2" key="1">
    <citation type="submission" date="2021-06" db="EMBL/GenBank/DDBJ databases">
        <title>Caerostris extrusa draft genome.</title>
        <authorList>
            <person name="Kono N."/>
            <person name="Arakawa K."/>
        </authorList>
    </citation>
    <scope>NUCLEOTIDE SEQUENCE [LARGE SCALE GENOMIC DNA]</scope>
</reference>
<accession>A0AAV4RF99</accession>
<evidence type="ECO:0000313" key="1">
    <source>
        <dbReference type="EMBL" id="GIY19127.1"/>
    </source>
</evidence>